<reference evidence="8" key="1">
    <citation type="submission" date="2021-07" db="EMBL/GenBank/DDBJ databases">
        <authorList>
            <person name="Catto M.A."/>
            <person name="Jacobson A."/>
            <person name="Kennedy G."/>
            <person name="Labadie P."/>
            <person name="Hunt B.G."/>
            <person name="Srinivasan R."/>
        </authorList>
    </citation>
    <scope>NUCLEOTIDE SEQUENCE</scope>
    <source>
        <strain evidence="8">PL_HMW_Pooled</strain>
        <tissue evidence="8">Head</tissue>
    </source>
</reference>
<evidence type="ECO:0000313" key="9">
    <source>
        <dbReference type="Proteomes" id="UP001219518"/>
    </source>
</evidence>
<dbReference type="PROSITE" id="PS01127">
    <property type="entry name" value="EF_TS_2"/>
    <property type="match status" value="1"/>
</dbReference>
<dbReference type="Proteomes" id="UP001219518">
    <property type="component" value="Unassembled WGS sequence"/>
</dbReference>
<evidence type="ECO:0000256" key="3">
    <source>
        <dbReference type="ARBA" id="ARBA00022917"/>
    </source>
</evidence>
<comment type="subcellular location">
    <subcellularLocation>
        <location evidence="6">Mitochondrion</location>
    </subcellularLocation>
</comment>
<accession>A0AAE1HJQ8</accession>
<evidence type="ECO:0000256" key="6">
    <source>
        <dbReference type="HAMAP-Rule" id="MF_03135"/>
    </source>
</evidence>
<proteinExistence type="inferred from homology"/>
<protein>
    <recommendedName>
        <fullName evidence="6">Elongation factor Ts, mitochondrial</fullName>
        <shortName evidence="6">EF-Ts</shortName>
        <shortName evidence="6">EF-TsMt</shortName>
    </recommendedName>
</protein>
<evidence type="ECO:0000313" key="8">
    <source>
        <dbReference type="EMBL" id="KAK3921870.1"/>
    </source>
</evidence>
<comment type="caution">
    <text evidence="8">The sequence shown here is derived from an EMBL/GenBank/DDBJ whole genome shotgun (WGS) entry which is preliminary data.</text>
</comment>
<dbReference type="GO" id="GO:0005739">
    <property type="term" value="C:mitochondrion"/>
    <property type="evidence" value="ECO:0007669"/>
    <property type="project" value="UniProtKB-SubCell"/>
</dbReference>
<keyword evidence="5 6" id="KW-0496">Mitochondrion</keyword>
<dbReference type="InterPro" id="IPR014039">
    <property type="entry name" value="Transl_elong_EFTs/EF1B_dimer"/>
</dbReference>
<sequence>MFGSKQFVRFFGSTISVWNSSKNHLAQLRKKTGYTFANCKKALDMHNNDIEKAEKWLHEQAQALGWSKATNVGGRKASEGVVAVVINKNHGALVEINCETDFVARNNTFQTLANMIAKSCISVVPQAPTSSSSIKKEILDGKSLAGLAAPDGKTLADHVALHIGLLGENMILKRGVLVSANENVILSGNSHPAPQDPNNPLIGKYGAILAFQSKASQSSSGEIQKIGKQLCQHVIGMNPKAVGDPEQDKPQENADDESNMIYQEYILDPEIKVQEVLNENNITVVDFVRFEVGESNTSNEEASTVRAQA</sequence>
<dbReference type="SUPFAM" id="SSF46934">
    <property type="entry name" value="UBA-like"/>
    <property type="match status" value="1"/>
</dbReference>
<dbReference type="GO" id="GO:0003746">
    <property type="term" value="F:translation elongation factor activity"/>
    <property type="evidence" value="ECO:0007669"/>
    <property type="project" value="UniProtKB-UniRule"/>
</dbReference>
<dbReference type="InterPro" id="IPR001816">
    <property type="entry name" value="Transl_elong_EFTs/EF1B"/>
</dbReference>
<dbReference type="InterPro" id="IPR018101">
    <property type="entry name" value="Transl_elong_Ts_CS"/>
</dbReference>
<dbReference type="Pfam" id="PF00889">
    <property type="entry name" value="EF_TS"/>
    <property type="match status" value="2"/>
</dbReference>
<dbReference type="Gene3D" id="3.30.479.20">
    <property type="entry name" value="Elongation factor Ts, dimerisation domain"/>
    <property type="match status" value="2"/>
</dbReference>
<dbReference type="AlphaFoldDB" id="A0AAE1HJQ8"/>
<organism evidence="8 9">
    <name type="scientific">Frankliniella fusca</name>
    <dbReference type="NCBI Taxonomy" id="407009"/>
    <lineage>
        <taxon>Eukaryota</taxon>
        <taxon>Metazoa</taxon>
        <taxon>Ecdysozoa</taxon>
        <taxon>Arthropoda</taxon>
        <taxon>Hexapoda</taxon>
        <taxon>Insecta</taxon>
        <taxon>Pterygota</taxon>
        <taxon>Neoptera</taxon>
        <taxon>Paraneoptera</taxon>
        <taxon>Thysanoptera</taxon>
        <taxon>Terebrantia</taxon>
        <taxon>Thripoidea</taxon>
        <taxon>Thripidae</taxon>
        <taxon>Frankliniella</taxon>
    </lineage>
</organism>
<keyword evidence="3 6" id="KW-0648">Protein biosynthesis</keyword>
<dbReference type="FunFam" id="1.10.8.10:FF:000031">
    <property type="entry name" value="Elongation factor Ts, mitochondrial"/>
    <property type="match status" value="1"/>
</dbReference>
<feature type="domain" description="Translation elongation factor EFTs/EF1B dimerisation" evidence="7">
    <location>
        <begin position="91"/>
        <end position="244"/>
    </location>
</feature>
<reference evidence="8" key="2">
    <citation type="journal article" date="2023" name="BMC Genomics">
        <title>Pest status, molecular evolution, and epigenetic factors derived from the genome assembly of Frankliniella fusca, a thysanopteran phytovirus vector.</title>
        <authorList>
            <person name="Catto M.A."/>
            <person name="Labadie P.E."/>
            <person name="Jacobson A.L."/>
            <person name="Kennedy G.G."/>
            <person name="Srinivasan R."/>
            <person name="Hunt B.G."/>
        </authorList>
    </citation>
    <scope>NUCLEOTIDE SEQUENCE</scope>
    <source>
        <strain evidence="8">PL_HMW_Pooled</strain>
    </source>
</reference>
<name>A0AAE1HJQ8_9NEOP</name>
<dbReference type="SUPFAM" id="SSF54713">
    <property type="entry name" value="Elongation factor Ts (EF-Ts), dimerisation domain"/>
    <property type="match status" value="2"/>
</dbReference>
<dbReference type="Pfam" id="PF25025">
    <property type="entry name" value="EF-Ts_N"/>
    <property type="match status" value="1"/>
</dbReference>
<evidence type="ECO:0000256" key="4">
    <source>
        <dbReference type="ARBA" id="ARBA00022946"/>
    </source>
</evidence>
<dbReference type="PANTHER" id="PTHR11741">
    <property type="entry name" value="ELONGATION FACTOR TS"/>
    <property type="match status" value="1"/>
</dbReference>
<dbReference type="CDD" id="cd14275">
    <property type="entry name" value="UBA_EF-Ts"/>
    <property type="match status" value="1"/>
</dbReference>
<comment type="similarity">
    <text evidence="1 6">Belongs to the EF-Ts family.</text>
</comment>
<dbReference type="Gene3D" id="1.10.8.10">
    <property type="entry name" value="DNA helicase RuvA subunit, C-terminal domain"/>
    <property type="match status" value="1"/>
</dbReference>
<dbReference type="HAMAP" id="MF_00050">
    <property type="entry name" value="EF_Ts"/>
    <property type="match status" value="1"/>
</dbReference>
<gene>
    <name evidence="8" type="ORF">KUF71_011046</name>
</gene>
<dbReference type="InterPro" id="IPR009060">
    <property type="entry name" value="UBA-like_sf"/>
</dbReference>
<keyword evidence="9" id="KW-1185">Reference proteome</keyword>
<evidence type="ECO:0000259" key="7">
    <source>
        <dbReference type="Pfam" id="PF00889"/>
    </source>
</evidence>
<dbReference type="EMBL" id="JAHWGI010001056">
    <property type="protein sequence ID" value="KAK3921870.1"/>
    <property type="molecule type" value="Genomic_DNA"/>
</dbReference>
<evidence type="ECO:0000256" key="5">
    <source>
        <dbReference type="ARBA" id="ARBA00023128"/>
    </source>
</evidence>
<comment type="function">
    <text evidence="6">Associates with the EF-Tu.GDP complex and induces the exchange of GDP to GTP. It remains bound to the aminoacyl-tRNA.EF-Tu.GTP complex up to the GTP hydrolysis stage on the ribosome.</text>
</comment>
<evidence type="ECO:0000256" key="1">
    <source>
        <dbReference type="ARBA" id="ARBA00005532"/>
    </source>
</evidence>
<feature type="domain" description="Translation elongation factor EFTs/EF1B dimerisation" evidence="7">
    <location>
        <begin position="257"/>
        <end position="294"/>
    </location>
</feature>
<dbReference type="InterPro" id="IPR036402">
    <property type="entry name" value="EF-Ts_dimer_sf"/>
</dbReference>
<dbReference type="PANTHER" id="PTHR11741:SF0">
    <property type="entry name" value="ELONGATION FACTOR TS, MITOCHONDRIAL"/>
    <property type="match status" value="1"/>
</dbReference>
<dbReference type="GO" id="GO:0070125">
    <property type="term" value="P:mitochondrial translational elongation"/>
    <property type="evidence" value="ECO:0007669"/>
    <property type="project" value="TreeGrafter"/>
</dbReference>
<keyword evidence="4" id="KW-0809">Transit peptide</keyword>
<evidence type="ECO:0000256" key="2">
    <source>
        <dbReference type="ARBA" id="ARBA00022768"/>
    </source>
</evidence>
<keyword evidence="2 6" id="KW-0251">Elongation factor</keyword>